<accession>A0A165QWZ9</accession>
<organism evidence="2 3">
    <name type="scientific">Exidia glandulosa HHB12029</name>
    <dbReference type="NCBI Taxonomy" id="1314781"/>
    <lineage>
        <taxon>Eukaryota</taxon>
        <taxon>Fungi</taxon>
        <taxon>Dikarya</taxon>
        <taxon>Basidiomycota</taxon>
        <taxon>Agaricomycotina</taxon>
        <taxon>Agaricomycetes</taxon>
        <taxon>Auriculariales</taxon>
        <taxon>Exidiaceae</taxon>
        <taxon>Exidia</taxon>
    </lineage>
</organism>
<keyword evidence="1" id="KW-0472">Membrane</keyword>
<keyword evidence="1" id="KW-1133">Transmembrane helix</keyword>
<keyword evidence="3" id="KW-1185">Reference proteome</keyword>
<dbReference type="EMBL" id="KV425882">
    <property type="protein sequence ID" value="KZW04182.1"/>
    <property type="molecule type" value="Genomic_DNA"/>
</dbReference>
<gene>
    <name evidence="2" type="ORF">EXIGLDRAFT_716184</name>
</gene>
<reference evidence="2 3" key="1">
    <citation type="journal article" date="2016" name="Mol. Biol. Evol.">
        <title>Comparative Genomics of Early-Diverging Mushroom-Forming Fungi Provides Insights into the Origins of Lignocellulose Decay Capabilities.</title>
        <authorList>
            <person name="Nagy L.G."/>
            <person name="Riley R."/>
            <person name="Tritt A."/>
            <person name="Adam C."/>
            <person name="Daum C."/>
            <person name="Floudas D."/>
            <person name="Sun H."/>
            <person name="Yadav J.S."/>
            <person name="Pangilinan J."/>
            <person name="Larsson K.H."/>
            <person name="Matsuura K."/>
            <person name="Barry K."/>
            <person name="Labutti K."/>
            <person name="Kuo R."/>
            <person name="Ohm R.A."/>
            <person name="Bhattacharya S.S."/>
            <person name="Shirouzu T."/>
            <person name="Yoshinaga Y."/>
            <person name="Martin F.M."/>
            <person name="Grigoriev I.V."/>
            <person name="Hibbett D.S."/>
        </authorList>
    </citation>
    <scope>NUCLEOTIDE SEQUENCE [LARGE SCALE GENOMIC DNA]</scope>
    <source>
        <strain evidence="2 3">HHB12029</strain>
    </source>
</reference>
<dbReference type="AlphaFoldDB" id="A0A165QWZ9"/>
<name>A0A165QWZ9_EXIGL</name>
<evidence type="ECO:0000256" key="1">
    <source>
        <dbReference type="SAM" id="Phobius"/>
    </source>
</evidence>
<evidence type="ECO:0000313" key="3">
    <source>
        <dbReference type="Proteomes" id="UP000077266"/>
    </source>
</evidence>
<feature type="transmembrane region" description="Helical" evidence="1">
    <location>
        <begin position="97"/>
        <end position="119"/>
    </location>
</feature>
<dbReference type="Proteomes" id="UP000077266">
    <property type="component" value="Unassembled WGS sequence"/>
</dbReference>
<proteinExistence type="predicted"/>
<sequence length="191" mass="20635">MAPTRPRPLTLAPYDYMSEKAVPAIIVTPSSPLSATDYQIQFLPIPQQPRRRPLLASLFKWRFRRAAPIQLPTSAHETSFPIDIVPTNSNKTRRNRVLLLLAIPLVILIAHFLMAFAAATVTGPAFPAGHAHGSVWGTITHVFVGGADNGDAYHGIDGHGHEHGHPALHPHAKLDLDPAVAVVPGGMVDLD</sequence>
<dbReference type="OrthoDB" id="3259878at2759"/>
<dbReference type="InParanoid" id="A0A165QWZ9"/>
<evidence type="ECO:0000313" key="2">
    <source>
        <dbReference type="EMBL" id="KZW04182.1"/>
    </source>
</evidence>
<protein>
    <submittedName>
        <fullName evidence="2">Uncharacterized protein</fullName>
    </submittedName>
</protein>
<keyword evidence="1" id="KW-0812">Transmembrane</keyword>